<dbReference type="FunFam" id="3.40.50.620:FF:000045">
    <property type="entry name" value="Glutamate--tRNA ligase, mitochondrial"/>
    <property type="match status" value="1"/>
</dbReference>
<evidence type="ECO:0000256" key="6">
    <source>
        <dbReference type="ARBA" id="ARBA00022741"/>
    </source>
</evidence>
<evidence type="ECO:0000313" key="13">
    <source>
        <dbReference type="EMBL" id="CUV03782.1"/>
    </source>
</evidence>
<reference evidence="13" key="1">
    <citation type="submission" date="2015-10" db="EMBL/GenBank/DDBJ databases">
        <authorList>
            <person name="Gilbert D.G."/>
        </authorList>
    </citation>
    <scope>NUCLEOTIDE SEQUENCE</scope>
</reference>
<name>A0A160VBX6_9ZZZZ</name>
<feature type="domain" description="Aminoacyl-tRNA synthetase class I anticodon-binding" evidence="12">
    <location>
        <begin position="334"/>
        <end position="482"/>
    </location>
</feature>
<accession>A0A160VBX6</accession>
<proteinExistence type="inferred from homology"/>
<keyword evidence="9 13" id="KW-0030">Aminoacyl-tRNA synthetase</keyword>
<evidence type="ECO:0000256" key="3">
    <source>
        <dbReference type="ARBA" id="ARBA00012835"/>
    </source>
</evidence>
<evidence type="ECO:0000256" key="2">
    <source>
        <dbReference type="ARBA" id="ARBA00007894"/>
    </source>
</evidence>
<dbReference type="GO" id="GO:0004818">
    <property type="term" value="F:glutamate-tRNA ligase activity"/>
    <property type="evidence" value="ECO:0007669"/>
    <property type="project" value="UniProtKB-EC"/>
</dbReference>
<dbReference type="InterPro" id="IPR033910">
    <property type="entry name" value="GluRS_core"/>
</dbReference>
<dbReference type="SUPFAM" id="SSF52374">
    <property type="entry name" value="Nucleotidylyl transferase"/>
    <property type="match status" value="1"/>
</dbReference>
<dbReference type="InterPro" id="IPR020752">
    <property type="entry name" value="Glu-tRNA-synth_I_codon-bd_sub1"/>
</dbReference>
<sequence>MPGEVRVRFAPSPTGLPHIGNIRTALFNWLFARHHGGKFIVRVEDTDQARLVPGSIEAMLDGLRWLNIDWDEGPEVDGPYGPYFQSERLEIYHELAERLVSQADAYHCYCSQKPPVGYDQRQRDRSVSASADCQCRDLTQADIAKLSGGGESKVVRFAMPKEGVTSVDDLIRGEVEWQNETLNDFIIMKSDGFPTYHLAVVADDYLMEISHIMRAEEWLPSTPRHIQLFKALGFEPPKFAHLPMIMGPDRAKLSKRHGATAIGEYKEDGILPEALLNFMVLLGWSLDDKTDVVAPQTVIDNFTLDRITKSSAIFDQDKLQWMNGMYIRELTTERLANQMMPFLQQGLPKDSLPVDEEYLRQIAPLLQQRMKNLKESADSTSYFFQADEQFDTGTLVQKGMDRDSTLSALKAALDDLSEADNFQHEKLEQMLTATGERLELSRRQFFGVLRVAATGRAVSPPLFEMMEVLGKDRTVSRVRNAIERFSIPS</sequence>
<dbReference type="GO" id="GO:0005524">
    <property type="term" value="F:ATP binding"/>
    <property type="evidence" value="ECO:0007669"/>
    <property type="project" value="UniProtKB-KW"/>
</dbReference>
<dbReference type="Pfam" id="PF00749">
    <property type="entry name" value="tRNA-synt_1c"/>
    <property type="match status" value="1"/>
</dbReference>
<dbReference type="PROSITE" id="PS00178">
    <property type="entry name" value="AA_TRNA_LIGASE_I"/>
    <property type="match status" value="1"/>
</dbReference>
<dbReference type="Pfam" id="PF19269">
    <property type="entry name" value="Anticodon_2"/>
    <property type="match status" value="1"/>
</dbReference>
<dbReference type="InterPro" id="IPR001412">
    <property type="entry name" value="aa-tRNA-synth_I_CS"/>
</dbReference>
<evidence type="ECO:0000259" key="11">
    <source>
        <dbReference type="Pfam" id="PF00749"/>
    </source>
</evidence>
<keyword evidence="6" id="KW-0547">Nucleotide-binding</keyword>
<dbReference type="InterPro" id="IPR014729">
    <property type="entry name" value="Rossmann-like_a/b/a_fold"/>
</dbReference>
<dbReference type="EMBL" id="FAXA01000476">
    <property type="protein sequence ID" value="CUV03782.1"/>
    <property type="molecule type" value="Genomic_DNA"/>
</dbReference>
<dbReference type="NCBIfam" id="TIGR00464">
    <property type="entry name" value="gltX_bact"/>
    <property type="match status" value="1"/>
</dbReference>
<dbReference type="InterPro" id="IPR000924">
    <property type="entry name" value="Glu/Gln-tRNA-synth"/>
</dbReference>
<dbReference type="InterPro" id="IPR020751">
    <property type="entry name" value="aa-tRNA-synth_I_codon-bd_sub2"/>
</dbReference>
<dbReference type="InterPro" id="IPR020058">
    <property type="entry name" value="Glu/Gln-tRNA-synth_Ib_cat-dom"/>
</dbReference>
<evidence type="ECO:0000256" key="4">
    <source>
        <dbReference type="ARBA" id="ARBA00022490"/>
    </source>
</evidence>
<feature type="domain" description="Glutamyl/glutaminyl-tRNA synthetase class Ib catalytic" evidence="11">
    <location>
        <begin position="4"/>
        <end position="321"/>
    </location>
</feature>
<dbReference type="EC" id="6.1.1.17" evidence="3"/>
<keyword evidence="5 13" id="KW-0436">Ligase</keyword>
<dbReference type="Gene3D" id="1.10.8.70">
    <property type="entry name" value="Glutamate-tRNA synthetase, class I, anticodon-binding domain 1"/>
    <property type="match status" value="1"/>
</dbReference>
<dbReference type="SUPFAM" id="SSF48163">
    <property type="entry name" value="An anticodon-binding domain of class I aminoacyl-tRNA synthetases"/>
    <property type="match status" value="1"/>
</dbReference>
<evidence type="ECO:0000259" key="12">
    <source>
        <dbReference type="Pfam" id="PF19269"/>
    </source>
</evidence>
<dbReference type="PRINTS" id="PR00987">
    <property type="entry name" value="TRNASYNTHGLU"/>
</dbReference>
<dbReference type="InterPro" id="IPR045462">
    <property type="entry name" value="aa-tRNA-synth_I_cd-bd"/>
</dbReference>
<dbReference type="GO" id="GO:0005739">
    <property type="term" value="C:mitochondrion"/>
    <property type="evidence" value="ECO:0007669"/>
    <property type="project" value="UniProtKB-SubCell"/>
</dbReference>
<evidence type="ECO:0000256" key="9">
    <source>
        <dbReference type="ARBA" id="ARBA00023146"/>
    </source>
</evidence>
<keyword evidence="8" id="KW-0648">Protein biosynthesis</keyword>
<comment type="subcellular location">
    <subcellularLocation>
        <location evidence="1">Mitochondrion</location>
    </subcellularLocation>
</comment>
<dbReference type="CDD" id="cd00808">
    <property type="entry name" value="GluRS_core"/>
    <property type="match status" value="1"/>
</dbReference>
<evidence type="ECO:0000256" key="7">
    <source>
        <dbReference type="ARBA" id="ARBA00022840"/>
    </source>
</evidence>
<dbReference type="GO" id="GO:0000049">
    <property type="term" value="F:tRNA binding"/>
    <property type="evidence" value="ECO:0007669"/>
    <property type="project" value="InterPro"/>
</dbReference>
<evidence type="ECO:0000256" key="1">
    <source>
        <dbReference type="ARBA" id="ARBA00004173"/>
    </source>
</evidence>
<dbReference type="Gene3D" id="3.40.50.620">
    <property type="entry name" value="HUPs"/>
    <property type="match status" value="1"/>
</dbReference>
<dbReference type="InterPro" id="IPR049940">
    <property type="entry name" value="GluQ/Sye"/>
</dbReference>
<gene>
    <name evidence="13" type="ORF">MGWOODY_Clf148</name>
</gene>
<dbReference type="PANTHER" id="PTHR43311">
    <property type="entry name" value="GLUTAMATE--TRNA LIGASE"/>
    <property type="match status" value="1"/>
</dbReference>
<dbReference type="Gene3D" id="1.10.10.350">
    <property type="match status" value="1"/>
</dbReference>
<dbReference type="GO" id="GO:0008270">
    <property type="term" value="F:zinc ion binding"/>
    <property type="evidence" value="ECO:0007669"/>
    <property type="project" value="InterPro"/>
</dbReference>
<dbReference type="InterPro" id="IPR008925">
    <property type="entry name" value="aa_tRNA-synth_I_cd-bd_sf"/>
</dbReference>
<dbReference type="GO" id="GO:0006424">
    <property type="term" value="P:glutamyl-tRNA aminoacylation"/>
    <property type="evidence" value="ECO:0007669"/>
    <property type="project" value="InterPro"/>
</dbReference>
<protein>
    <recommendedName>
        <fullName evidence="3">glutamate--tRNA ligase</fullName>
        <ecNumber evidence="3">6.1.1.17</ecNumber>
    </recommendedName>
    <alternativeName>
        <fullName evidence="10">Glutamyl-tRNA synthetase</fullName>
    </alternativeName>
</protein>
<comment type="similarity">
    <text evidence="2">Belongs to the class-I aminoacyl-tRNA synthetase family. Glutamate--tRNA ligase type 1 subfamily.</text>
</comment>
<dbReference type="InterPro" id="IPR004527">
    <property type="entry name" value="Glu-tRNA-ligase_bac/mito"/>
</dbReference>
<dbReference type="HAMAP" id="MF_00022">
    <property type="entry name" value="Glu_tRNA_synth_type1"/>
    <property type="match status" value="1"/>
</dbReference>
<keyword evidence="4" id="KW-0963">Cytoplasm</keyword>
<evidence type="ECO:0000256" key="10">
    <source>
        <dbReference type="ARBA" id="ARBA00030865"/>
    </source>
</evidence>
<dbReference type="GO" id="GO:0005829">
    <property type="term" value="C:cytosol"/>
    <property type="evidence" value="ECO:0007669"/>
    <property type="project" value="TreeGrafter"/>
</dbReference>
<evidence type="ECO:0000256" key="8">
    <source>
        <dbReference type="ARBA" id="ARBA00022917"/>
    </source>
</evidence>
<dbReference type="AlphaFoldDB" id="A0A160VBX6"/>
<dbReference type="PANTHER" id="PTHR43311:SF2">
    <property type="entry name" value="GLUTAMATE--TRNA LIGASE, MITOCHONDRIAL-RELATED"/>
    <property type="match status" value="1"/>
</dbReference>
<keyword evidence="7" id="KW-0067">ATP-binding</keyword>
<evidence type="ECO:0000256" key="5">
    <source>
        <dbReference type="ARBA" id="ARBA00022598"/>
    </source>
</evidence>
<organism evidence="13">
    <name type="scientific">hydrothermal vent metagenome</name>
    <dbReference type="NCBI Taxonomy" id="652676"/>
    <lineage>
        <taxon>unclassified sequences</taxon>
        <taxon>metagenomes</taxon>
        <taxon>ecological metagenomes</taxon>
    </lineage>
</organism>